<evidence type="ECO:0000313" key="4">
    <source>
        <dbReference type="Proteomes" id="UP000004853"/>
    </source>
</evidence>
<feature type="domain" description="Glycosyl transferase family 1" evidence="1">
    <location>
        <begin position="75"/>
        <end position="240"/>
    </location>
</feature>
<dbReference type="InterPro" id="IPR001296">
    <property type="entry name" value="Glyco_trans_1"/>
</dbReference>
<dbReference type="EMBL" id="AFRQ01000037">
    <property type="protein sequence ID" value="EGP46646.1"/>
    <property type="molecule type" value="Genomic_DNA"/>
</dbReference>
<feature type="domain" description="Glycosyltransferase subfamily 4-like N-terminal" evidence="2">
    <location>
        <begin position="2"/>
        <end position="37"/>
    </location>
</feature>
<dbReference type="PATRIC" id="fig|1003200.3.peg.1849"/>
<dbReference type="SUPFAM" id="SSF53756">
    <property type="entry name" value="UDP-Glycosyltransferase/glycogen phosphorylase"/>
    <property type="match status" value="1"/>
</dbReference>
<evidence type="ECO:0000259" key="2">
    <source>
        <dbReference type="Pfam" id="PF13477"/>
    </source>
</evidence>
<dbReference type="PANTHER" id="PTHR12526">
    <property type="entry name" value="GLYCOSYLTRANSFERASE"/>
    <property type="match status" value="1"/>
</dbReference>
<dbReference type="Pfam" id="PF13477">
    <property type="entry name" value="Glyco_trans_4_2"/>
    <property type="match status" value="1"/>
</dbReference>
<keyword evidence="3" id="KW-0808">Transferase</keyword>
<evidence type="ECO:0000313" key="3">
    <source>
        <dbReference type="EMBL" id="EGP46646.1"/>
    </source>
</evidence>
<dbReference type="eggNOG" id="COG0438">
    <property type="taxonomic scope" value="Bacteria"/>
</dbReference>
<proteinExistence type="predicted"/>
<protein>
    <submittedName>
        <fullName evidence="3">Lipopolysaccharides biosynthesis glycosyltransferase</fullName>
    </submittedName>
</protein>
<reference evidence="3 4" key="1">
    <citation type="submission" date="2011-06" db="EMBL/GenBank/DDBJ databases">
        <authorList>
            <person name="Bador J."/>
            <person name="Amoureux L."/>
            <person name="Neuwirth C."/>
        </authorList>
    </citation>
    <scope>NUCLEOTIDE SEQUENCE [LARGE SCALE GENOMIC DNA]</scope>
    <source>
        <strain evidence="3 4">AXX-A</strain>
    </source>
</reference>
<dbReference type="Pfam" id="PF00534">
    <property type="entry name" value="Glycos_transf_1"/>
    <property type="match status" value="1"/>
</dbReference>
<name>F7SYX6_9BURK</name>
<evidence type="ECO:0000259" key="1">
    <source>
        <dbReference type="Pfam" id="PF00534"/>
    </source>
</evidence>
<sequence>MLSVWGSDIYDFPNKSAWHRKLVARNLEFATLIGSTSHAMAQEISKLKDGPIAITPFGVDPSQFPARTHDACDADSIMLGTIKALEPQYGIDTFLRAVQIVLTQLRRNHPEIAGRIQVRIYGKGHEHAKLQALTRELGIAGQVTFAGFIDHDKVPDALNELDVYVALSRRDSFGVAILEACSCSVPVVVSSADGPAEIVNDQESGFIVPVDDPGFAAARILDLVLDPALRERLGRGGRQRVLDEYTWEHSVQTMLDAYRQTLALAHHADDGRAPAP</sequence>
<gene>
    <name evidence="3" type="ORF">AXXA_09398</name>
</gene>
<dbReference type="GO" id="GO:0016757">
    <property type="term" value="F:glycosyltransferase activity"/>
    <property type="evidence" value="ECO:0007669"/>
    <property type="project" value="InterPro"/>
</dbReference>
<dbReference type="HOGENOM" id="CLU_087827_0_0_4"/>
<dbReference type="Proteomes" id="UP000004853">
    <property type="component" value="Unassembled WGS sequence"/>
</dbReference>
<accession>F7SYX6</accession>
<dbReference type="Gene3D" id="3.40.50.2000">
    <property type="entry name" value="Glycogen Phosphorylase B"/>
    <property type="match status" value="2"/>
</dbReference>
<dbReference type="PANTHER" id="PTHR12526:SF636">
    <property type="entry name" value="BLL3647 PROTEIN"/>
    <property type="match status" value="1"/>
</dbReference>
<comment type="caution">
    <text evidence="3">The sequence shown here is derived from an EMBL/GenBank/DDBJ whole genome shotgun (WGS) entry which is preliminary data.</text>
</comment>
<dbReference type="AlphaFoldDB" id="F7SYX6"/>
<organism evidence="3 4">
    <name type="scientific">Achromobacter insuavis AXX-A</name>
    <dbReference type="NCBI Taxonomy" id="1003200"/>
    <lineage>
        <taxon>Bacteria</taxon>
        <taxon>Pseudomonadati</taxon>
        <taxon>Pseudomonadota</taxon>
        <taxon>Betaproteobacteria</taxon>
        <taxon>Burkholderiales</taxon>
        <taxon>Alcaligenaceae</taxon>
        <taxon>Achromobacter</taxon>
    </lineage>
</organism>
<dbReference type="InterPro" id="IPR028098">
    <property type="entry name" value="Glyco_trans_4-like_N"/>
</dbReference>